<dbReference type="InterPro" id="IPR036291">
    <property type="entry name" value="NAD(P)-bd_dom_sf"/>
</dbReference>
<dbReference type="PANTHER" id="PTHR43677:SF11">
    <property type="entry name" value="ZINC-CONTAINING ALCOHOL DEHYDROGENASE"/>
    <property type="match status" value="1"/>
</dbReference>
<organism evidence="1 2">
    <name type="scientific">Vibrio aerogenes CECT 7868</name>
    <dbReference type="NCBI Taxonomy" id="1216006"/>
    <lineage>
        <taxon>Bacteria</taxon>
        <taxon>Pseudomonadati</taxon>
        <taxon>Pseudomonadota</taxon>
        <taxon>Gammaproteobacteria</taxon>
        <taxon>Vibrionales</taxon>
        <taxon>Vibrionaceae</taxon>
        <taxon>Vibrio</taxon>
    </lineage>
</organism>
<protein>
    <submittedName>
        <fullName evidence="1">Ethanol-active dehydrogenase/acetaldehyde-active reductase</fullName>
    </submittedName>
</protein>
<dbReference type="InterPro" id="IPR051397">
    <property type="entry name" value="Zn-ADH-like_protein"/>
</dbReference>
<dbReference type="InterPro" id="IPR011032">
    <property type="entry name" value="GroES-like_sf"/>
</dbReference>
<gene>
    <name evidence="1" type="ORF">VA7868_04217</name>
</gene>
<sequence length="312" mass="33084">MKAAVITSFNHPPQYADIAEPVPKHIQEMQVDVLAAGLHHLTRGRASGAHYSSDAVLPFVPGVDGVGRGADGTLRYFVQAPGQPGSMAEKTVIMPEYSLRLPEVCDPIRVAAAMNPAMASWLALRCRTGFLPGQKVLILGATGSSGQMAVQVALYQGAAGIIAAGRNQQKLAALADLGATDTVTLTDPKLGQLASEVDVVLDFIWGENTGKLMMSLLKYRKDRTQQLTWIHVGSMAGEEAPIPGALLRSADVQIIGSGLGAVDAQEILTELPLLVSEIVSGRLFIDVNVVPLSEVSCVWNMVNSSERIVLTP</sequence>
<dbReference type="Proteomes" id="UP000184608">
    <property type="component" value="Unassembled WGS sequence"/>
</dbReference>
<dbReference type="OrthoDB" id="9788224at2"/>
<dbReference type="SUPFAM" id="SSF51735">
    <property type="entry name" value="NAD(P)-binding Rossmann-fold domains"/>
    <property type="match status" value="1"/>
</dbReference>
<dbReference type="SUPFAM" id="SSF50129">
    <property type="entry name" value="GroES-like"/>
    <property type="match status" value="1"/>
</dbReference>
<evidence type="ECO:0000313" key="1">
    <source>
        <dbReference type="EMBL" id="SHI71952.1"/>
    </source>
</evidence>
<dbReference type="Gene3D" id="3.90.180.10">
    <property type="entry name" value="Medium-chain alcohol dehydrogenases, catalytic domain"/>
    <property type="match status" value="2"/>
</dbReference>
<evidence type="ECO:0000313" key="2">
    <source>
        <dbReference type="Proteomes" id="UP000184608"/>
    </source>
</evidence>
<dbReference type="Gene3D" id="3.40.50.720">
    <property type="entry name" value="NAD(P)-binding Rossmann-like Domain"/>
    <property type="match status" value="1"/>
</dbReference>
<dbReference type="STRING" id="1216006.VA7868_04217"/>
<keyword evidence="2" id="KW-1185">Reference proteome</keyword>
<dbReference type="EMBL" id="FQXZ01000046">
    <property type="protein sequence ID" value="SHI71952.1"/>
    <property type="molecule type" value="Genomic_DNA"/>
</dbReference>
<name>A0A1M6DFG1_9VIBR</name>
<dbReference type="GO" id="GO:0016491">
    <property type="term" value="F:oxidoreductase activity"/>
    <property type="evidence" value="ECO:0007669"/>
    <property type="project" value="TreeGrafter"/>
</dbReference>
<accession>A0A1M6DFG1</accession>
<dbReference type="AlphaFoldDB" id="A0A1M6DFG1"/>
<dbReference type="PANTHER" id="PTHR43677">
    <property type="entry name" value="SHORT-CHAIN DEHYDROGENASE/REDUCTASE"/>
    <property type="match status" value="1"/>
</dbReference>
<proteinExistence type="predicted"/>
<reference evidence="1 2" key="1">
    <citation type="submission" date="2016-11" db="EMBL/GenBank/DDBJ databases">
        <authorList>
            <person name="Jaros S."/>
            <person name="Januszkiewicz K."/>
            <person name="Wedrychowicz H."/>
        </authorList>
    </citation>
    <scope>NUCLEOTIDE SEQUENCE [LARGE SCALE GENOMIC DNA]</scope>
    <source>
        <strain evidence="1 2">CECT 7868</strain>
    </source>
</reference>
<dbReference type="RefSeq" id="WP_073605809.1">
    <property type="nucleotide sequence ID" value="NZ_FQXZ01000046.1"/>
</dbReference>